<dbReference type="Proteomes" id="UP000001025">
    <property type="component" value="Chromosome"/>
</dbReference>
<name>Q7UIU3_RHOBA</name>
<dbReference type="HOGENOM" id="CLU_1065156_0_0_0"/>
<dbReference type="GO" id="GO:0030077">
    <property type="term" value="C:plasma membrane light-harvesting complex"/>
    <property type="evidence" value="ECO:0007669"/>
    <property type="project" value="InterPro"/>
</dbReference>
<dbReference type="KEGG" id="rba:RB12323"/>
<evidence type="ECO:0008006" key="3">
    <source>
        <dbReference type="Google" id="ProtNLM"/>
    </source>
</evidence>
<gene>
    <name evidence="1" type="ordered locus">RB12323</name>
</gene>
<protein>
    <recommendedName>
        <fullName evidence="3">PRC-barrel domain-containing protein</fullName>
    </recommendedName>
</protein>
<dbReference type="PATRIC" id="fig|243090.15.peg.5951"/>
<accession>Q7UIU3</accession>
<dbReference type="InterPro" id="IPR014747">
    <property type="entry name" value="Bac_photo_RC_H_C"/>
</dbReference>
<evidence type="ECO:0000313" key="2">
    <source>
        <dbReference type="Proteomes" id="UP000001025"/>
    </source>
</evidence>
<proteinExistence type="predicted"/>
<dbReference type="EMBL" id="BX294154">
    <property type="protein sequence ID" value="CAD77519.1"/>
    <property type="molecule type" value="Genomic_DNA"/>
</dbReference>
<dbReference type="STRING" id="243090.RB12323"/>
<dbReference type="OrthoDB" id="9793882at2"/>
<dbReference type="Gene3D" id="3.90.50.10">
    <property type="entry name" value="Photosynthetic Reaction Center, subunit H, domain 2"/>
    <property type="match status" value="2"/>
</dbReference>
<evidence type="ECO:0000313" key="1">
    <source>
        <dbReference type="EMBL" id="CAD77519.1"/>
    </source>
</evidence>
<organism evidence="1 2">
    <name type="scientific">Rhodopirellula baltica (strain DSM 10527 / NCIMB 13988 / SH1)</name>
    <dbReference type="NCBI Taxonomy" id="243090"/>
    <lineage>
        <taxon>Bacteria</taxon>
        <taxon>Pseudomonadati</taxon>
        <taxon>Planctomycetota</taxon>
        <taxon>Planctomycetia</taxon>
        <taxon>Pirellulales</taxon>
        <taxon>Pirellulaceae</taxon>
        <taxon>Rhodopirellula</taxon>
    </lineage>
</organism>
<keyword evidence="2" id="KW-1185">Reference proteome</keyword>
<dbReference type="EnsemblBacteria" id="CAD77519">
    <property type="protein sequence ID" value="CAD77519"/>
    <property type="gene ID" value="RB12323"/>
</dbReference>
<dbReference type="InParanoid" id="Q7UIU3"/>
<sequence>MFAYDVHCATHPPIERNHVMLISTETILGTELLGSDRSVGSICDLLFDDETWVVRHLVVDTGHWLPGRQVLLPPGVVQNADWNAASAAVPLTSQQVSDSPSVESDRPVSRQMEIELYQHFDVPYYWGPAGATLAGSGYTPMPLAAGLVPMDQVDTDDVKRNHLRSVNEVSGYTIQGTDDHVGHVEGLLVDDENWSIQKLIVDTRNWWPGKKVLISRELIREISWAEATVSVGLTQEQIKGSQLFEPTS</sequence>
<dbReference type="GO" id="GO:0019684">
    <property type="term" value="P:photosynthesis, light reaction"/>
    <property type="evidence" value="ECO:0007669"/>
    <property type="project" value="InterPro"/>
</dbReference>
<dbReference type="InterPro" id="IPR011033">
    <property type="entry name" value="PRC_barrel-like_sf"/>
</dbReference>
<dbReference type="eggNOG" id="COG3861">
    <property type="taxonomic scope" value="Bacteria"/>
</dbReference>
<dbReference type="SUPFAM" id="SSF50346">
    <property type="entry name" value="PRC-barrel domain"/>
    <property type="match status" value="2"/>
</dbReference>
<reference evidence="1 2" key="1">
    <citation type="journal article" date="2003" name="Proc. Natl. Acad. Sci. U.S.A.">
        <title>Complete genome sequence of the marine planctomycete Pirellula sp. strain 1.</title>
        <authorList>
            <person name="Gloeckner F.O."/>
            <person name="Kube M."/>
            <person name="Bauer M."/>
            <person name="Teeling H."/>
            <person name="Lombardot T."/>
            <person name="Ludwig W."/>
            <person name="Gade D."/>
            <person name="Beck A."/>
            <person name="Borzym K."/>
            <person name="Heitmann K."/>
            <person name="Rabus R."/>
            <person name="Schlesner H."/>
            <person name="Amann R."/>
            <person name="Reinhardt R."/>
        </authorList>
    </citation>
    <scope>NUCLEOTIDE SEQUENCE [LARGE SCALE GENOMIC DNA]</scope>
    <source>
        <strain evidence="2">DSM 10527 / NCIMB 13988 / SH1</strain>
    </source>
</reference>
<dbReference type="AlphaFoldDB" id="Q7UIU3"/>